<evidence type="ECO:0000256" key="2">
    <source>
        <dbReference type="ARBA" id="ARBA00009223"/>
    </source>
</evidence>
<dbReference type="EMBL" id="WJQU01000003">
    <property type="protein sequence ID" value="KAJ6639233.1"/>
    <property type="molecule type" value="Genomic_DNA"/>
</dbReference>
<dbReference type="InterPro" id="IPR027417">
    <property type="entry name" value="P-loop_NTPase"/>
</dbReference>
<dbReference type="InterPro" id="IPR010678">
    <property type="entry name" value="UTP25"/>
</dbReference>
<evidence type="ECO:0000256" key="1">
    <source>
        <dbReference type="ARBA" id="ARBA00004604"/>
    </source>
</evidence>
<sequence>MPRNMKRKHAGGAKRFTKNYKHQKGKRNFAQPQVENNKFKKFKHIQRNKESEDALRRLKEVESVRHVRREESSSEEDEGLNSDEGEEIEEESGTEEESDSDDDLPEDTILRPEESTRKTKSVEVLEDDFEDNVEEESEEEEFDEETEKSMVNPDSLDMFSVHLNNELSPDLLECVHTTHVSNTHELDWKVLGRLIVDIPTTNDERPAKKAKKNLLGEDECFASEGQVPERINHKSVDMKKLFIKSQIEQNIVQANQAHLAKKNSESTLTSLQAELASIMFNYQDLYCPHRTHENGEEIRFTYCLHALNHLMKTRTKILHHNAKLGKSAASNVPAILPDAYRDQGLFRPKVLIMVPFRESGLRVVKTLISLIYPDTGAKVMHYKRFLDEFGGEGLFFPKTNPKPEDYEQTFAGNSDDTFRVGISFTRNCMKLFSDFYTSDLLIASPLGLRMIVGAPGDKERDYDFLASIELLILDQADLFLAQNWDHLLHVLDHLHLQPKSARNTDFSRVRPWCLNGWARFYRQTLLFTSHELPEFRSLFNSRCANYRGKVRVANPIITGSIHHVAVQIPQTFHRIDVTSIQNSFDERFHNFINRILPQFKSATMAHCMVFVPSYFDFVRLRNYFKKETMNFVQICEYSKDTKIARARDMFFHSGAHFMLYSERAHFFRRTRIKGIRHLIMYQPPTWPHFYPELINLMQDAYQNPRDGGDDSMTVTVLYTKYDMLQISAIVGSERAQKMATSEKTTQIFMTGE</sequence>
<evidence type="ECO:0000313" key="10">
    <source>
        <dbReference type="Proteomes" id="UP001151699"/>
    </source>
</evidence>
<comment type="caution">
    <text evidence="9">The sequence shown here is derived from an EMBL/GenBank/DDBJ whole genome shotgun (WGS) entry which is preliminary data.</text>
</comment>
<dbReference type="Gene3D" id="3.40.50.300">
    <property type="entry name" value="P-loop containing nucleotide triphosphate hydrolases"/>
    <property type="match status" value="1"/>
</dbReference>
<evidence type="ECO:0000259" key="8">
    <source>
        <dbReference type="Pfam" id="PF22916"/>
    </source>
</evidence>
<feature type="compositionally biased region" description="Acidic residues" evidence="6">
    <location>
        <begin position="124"/>
        <end position="146"/>
    </location>
</feature>
<dbReference type="GO" id="GO:0019843">
    <property type="term" value="F:rRNA binding"/>
    <property type="evidence" value="ECO:0007669"/>
    <property type="project" value="TreeGrafter"/>
</dbReference>
<feature type="compositionally biased region" description="Acidic residues" evidence="6">
    <location>
        <begin position="73"/>
        <end position="106"/>
    </location>
</feature>
<evidence type="ECO:0000313" key="9">
    <source>
        <dbReference type="EMBL" id="KAJ6639233.1"/>
    </source>
</evidence>
<dbReference type="Pfam" id="PF22916">
    <property type="entry name" value="UTP25_NTPase-like"/>
    <property type="match status" value="1"/>
</dbReference>
<evidence type="ECO:0000256" key="6">
    <source>
        <dbReference type="SAM" id="MobiDB-lite"/>
    </source>
</evidence>
<evidence type="ECO:0000256" key="3">
    <source>
        <dbReference type="ARBA" id="ARBA00023242"/>
    </source>
</evidence>
<accession>A0A9Q0MWI3</accession>
<evidence type="ECO:0000259" key="7">
    <source>
        <dbReference type="Pfam" id="PF06862"/>
    </source>
</evidence>
<dbReference type="PANTHER" id="PTHR12933:SF0">
    <property type="entry name" value="U3 SMALL NUCLEOLAR RNA-ASSOCIATED PROTEIN 25 HOMOLOG"/>
    <property type="match status" value="1"/>
</dbReference>
<keyword evidence="10" id="KW-1185">Reference proteome</keyword>
<name>A0A9Q0MWI3_9DIPT</name>
<gene>
    <name evidence="9" type="primary">UTP25</name>
    <name evidence="9" type="ORF">Bhyg_11975</name>
</gene>
<evidence type="ECO:0000256" key="4">
    <source>
        <dbReference type="ARBA" id="ARBA00024421"/>
    </source>
</evidence>
<evidence type="ECO:0000256" key="5">
    <source>
        <dbReference type="ARBA" id="ARBA00032325"/>
    </source>
</evidence>
<feature type="domain" description="UTP25 NTP hydrolase-like" evidence="8">
    <location>
        <begin position="282"/>
        <end position="550"/>
    </location>
</feature>
<dbReference type="GO" id="GO:0000462">
    <property type="term" value="P:maturation of SSU-rRNA from tricistronic rRNA transcript (SSU-rRNA, 5.8S rRNA, LSU-rRNA)"/>
    <property type="evidence" value="ECO:0007669"/>
    <property type="project" value="TreeGrafter"/>
</dbReference>
<organism evidence="9 10">
    <name type="scientific">Pseudolycoriella hygida</name>
    <dbReference type="NCBI Taxonomy" id="35572"/>
    <lineage>
        <taxon>Eukaryota</taxon>
        <taxon>Metazoa</taxon>
        <taxon>Ecdysozoa</taxon>
        <taxon>Arthropoda</taxon>
        <taxon>Hexapoda</taxon>
        <taxon>Insecta</taxon>
        <taxon>Pterygota</taxon>
        <taxon>Neoptera</taxon>
        <taxon>Endopterygota</taxon>
        <taxon>Diptera</taxon>
        <taxon>Nematocera</taxon>
        <taxon>Sciaroidea</taxon>
        <taxon>Sciaridae</taxon>
        <taxon>Pseudolycoriella</taxon>
    </lineage>
</organism>
<dbReference type="InterPro" id="IPR053940">
    <property type="entry name" value="UTP25_NTPase-like"/>
</dbReference>
<proteinExistence type="inferred from homology"/>
<dbReference type="AlphaFoldDB" id="A0A9Q0MWI3"/>
<keyword evidence="3" id="KW-0539">Nucleus</keyword>
<dbReference type="Proteomes" id="UP001151699">
    <property type="component" value="Chromosome X"/>
</dbReference>
<dbReference type="PANTHER" id="PTHR12933">
    <property type="entry name" value="ORF PROTEIN-RELATED"/>
    <property type="match status" value="1"/>
</dbReference>
<reference evidence="9" key="1">
    <citation type="submission" date="2022-07" db="EMBL/GenBank/DDBJ databases">
        <authorList>
            <person name="Trinca V."/>
            <person name="Uliana J.V.C."/>
            <person name="Torres T.T."/>
            <person name="Ward R.J."/>
            <person name="Monesi N."/>
        </authorList>
    </citation>
    <scope>NUCLEOTIDE SEQUENCE</scope>
    <source>
        <strain evidence="9">HSMRA1968</strain>
        <tissue evidence="9">Whole embryos</tissue>
    </source>
</reference>
<feature type="compositionally biased region" description="Basic and acidic residues" evidence="6">
    <location>
        <begin position="47"/>
        <end position="72"/>
    </location>
</feature>
<comment type="subcellular location">
    <subcellularLocation>
        <location evidence="1">Nucleus</location>
        <location evidence="1">Nucleolus</location>
    </subcellularLocation>
</comment>
<dbReference type="InterPro" id="IPR053939">
    <property type="entry name" value="UTP25_C"/>
</dbReference>
<dbReference type="GO" id="GO:0034511">
    <property type="term" value="F:U3 snoRNA binding"/>
    <property type="evidence" value="ECO:0007669"/>
    <property type="project" value="InterPro"/>
</dbReference>
<feature type="compositionally biased region" description="Basic residues" evidence="6">
    <location>
        <begin position="1"/>
        <end position="27"/>
    </location>
</feature>
<dbReference type="Pfam" id="PF06862">
    <property type="entry name" value="Utp25_C"/>
    <property type="match status" value="1"/>
</dbReference>
<dbReference type="GO" id="GO:0032040">
    <property type="term" value="C:small-subunit processome"/>
    <property type="evidence" value="ECO:0007669"/>
    <property type="project" value="TreeGrafter"/>
</dbReference>
<dbReference type="OrthoDB" id="10264378at2759"/>
<feature type="region of interest" description="Disordered" evidence="6">
    <location>
        <begin position="1"/>
        <end position="149"/>
    </location>
</feature>
<protein>
    <recommendedName>
        <fullName evidence="4">U3 small nucleolar RNA-associated protein 25 homolog</fullName>
    </recommendedName>
    <alternativeName>
        <fullName evidence="5">UTP25 small subunit processor component</fullName>
    </alternativeName>
</protein>
<feature type="compositionally biased region" description="Basic and acidic residues" evidence="6">
    <location>
        <begin position="108"/>
        <end position="123"/>
    </location>
</feature>
<comment type="similarity">
    <text evidence="2">Belongs to the UTP25 family.</text>
</comment>
<feature type="domain" description="UTP25 C-terminal" evidence="7">
    <location>
        <begin position="561"/>
        <end position="745"/>
    </location>
</feature>